<name>A0ABS4YU42_9MICC</name>
<dbReference type="RefSeq" id="WP_209678207.1">
    <property type="nucleotide sequence ID" value="NZ_JAGIOI010000001.1"/>
</dbReference>
<gene>
    <name evidence="1" type="ORF">JOF48_001105</name>
</gene>
<organism evidence="1 2">
    <name type="scientific">Arthrobacter stackebrandtii</name>
    <dbReference type="NCBI Taxonomy" id="272161"/>
    <lineage>
        <taxon>Bacteria</taxon>
        <taxon>Bacillati</taxon>
        <taxon>Actinomycetota</taxon>
        <taxon>Actinomycetes</taxon>
        <taxon>Micrococcales</taxon>
        <taxon>Micrococcaceae</taxon>
        <taxon>Arthrobacter</taxon>
    </lineage>
</organism>
<dbReference type="EMBL" id="JAGIOI010000001">
    <property type="protein sequence ID" value="MBP2412306.1"/>
    <property type="molecule type" value="Genomic_DNA"/>
</dbReference>
<accession>A0ABS4YU42</accession>
<evidence type="ECO:0000313" key="2">
    <source>
        <dbReference type="Proteomes" id="UP000711614"/>
    </source>
</evidence>
<proteinExistence type="predicted"/>
<keyword evidence="2" id="KW-1185">Reference proteome</keyword>
<protein>
    <submittedName>
        <fullName evidence="1">Uncharacterized protein</fullName>
    </submittedName>
</protein>
<reference evidence="1 2" key="1">
    <citation type="submission" date="2021-03" db="EMBL/GenBank/DDBJ databases">
        <title>Sequencing the genomes of 1000 actinobacteria strains.</title>
        <authorList>
            <person name="Klenk H.-P."/>
        </authorList>
    </citation>
    <scope>NUCLEOTIDE SEQUENCE [LARGE SCALE GENOMIC DNA]</scope>
    <source>
        <strain evidence="1 2">DSM 16005</strain>
    </source>
</reference>
<dbReference type="Proteomes" id="UP000711614">
    <property type="component" value="Unassembled WGS sequence"/>
</dbReference>
<evidence type="ECO:0000313" key="1">
    <source>
        <dbReference type="EMBL" id="MBP2412306.1"/>
    </source>
</evidence>
<sequence>MESDRNPTDEGWFYAPAPPDMRTYRELGNFTVDGETFAVRRSDGDGSTHYDWISGPNDGYGFSTFGSPEPLSHEQRLASIRDFLAGIDPATGYLYDP</sequence>
<comment type="caution">
    <text evidence="1">The sequence shown here is derived from an EMBL/GenBank/DDBJ whole genome shotgun (WGS) entry which is preliminary data.</text>
</comment>